<feature type="compositionally biased region" description="Basic and acidic residues" evidence="4">
    <location>
        <begin position="437"/>
        <end position="450"/>
    </location>
</feature>
<evidence type="ECO:0000313" key="7">
    <source>
        <dbReference type="EMBL" id="KAK5579213.1"/>
    </source>
</evidence>
<dbReference type="PANTHER" id="PTHR22792">
    <property type="entry name" value="LUPUS LA PROTEIN-RELATED"/>
    <property type="match status" value="1"/>
</dbReference>
<dbReference type="PROSITE" id="PS50961">
    <property type="entry name" value="HTH_LA"/>
    <property type="match status" value="1"/>
</dbReference>
<feature type="region of interest" description="Disordered" evidence="4">
    <location>
        <begin position="194"/>
        <end position="551"/>
    </location>
</feature>
<dbReference type="EMBL" id="JAVFKY010000003">
    <property type="protein sequence ID" value="KAK5579213.1"/>
    <property type="molecule type" value="Genomic_DNA"/>
</dbReference>
<dbReference type="Pfam" id="PF05383">
    <property type="entry name" value="La"/>
    <property type="match status" value="1"/>
</dbReference>
<dbReference type="SMART" id="SM00715">
    <property type="entry name" value="LA"/>
    <property type="match status" value="1"/>
</dbReference>
<name>A0AAN7UDB6_9MYCE</name>
<dbReference type="PROSITE" id="PS50102">
    <property type="entry name" value="RRM"/>
    <property type="match status" value="1"/>
</dbReference>
<reference evidence="7 8" key="1">
    <citation type="submission" date="2023-11" db="EMBL/GenBank/DDBJ databases">
        <title>Dfirmibasis_genome.</title>
        <authorList>
            <person name="Edelbroek B."/>
            <person name="Kjellin J."/>
            <person name="Jerlstrom-Hultqvist J."/>
            <person name="Soderbom F."/>
        </authorList>
    </citation>
    <scope>NUCLEOTIDE SEQUENCE [LARGE SCALE GENOMIC DNA]</scope>
    <source>
        <strain evidence="7 8">TNS-C-14</strain>
    </source>
</reference>
<dbReference type="InterPro" id="IPR006630">
    <property type="entry name" value="La_HTH"/>
</dbReference>
<evidence type="ECO:0000256" key="3">
    <source>
        <dbReference type="PROSITE-ProRule" id="PRU00332"/>
    </source>
</evidence>
<dbReference type="GO" id="GO:0005829">
    <property type="term" value="C:cytosol"/>
    <property type="evidence" value="ECO:0007669"/>
    <property type="project" value="TreeGrafter"/>
</dbReference>
<evidence type="ECO:0000313" key="8">
    <source>
        <dbReference type="Proteomes" id="UP001344447"/>
    </source>
</evidence>
<dbReference type="GO" id="GO:0003723">
    <property type="term" value="F:RNA binding"/>
    <property type="evidence" value="ECO:0007669"/>
    <property type="project" value="UniProtKB-UniRule"/>
</dbReference>
<feature type="compositionally biased region" description="Basic residues" evidence="4">
    <location>
        <begin position="387"/>
        <end position="398"/>
    </location>
</feature>
<dbReference type="InterPro" id="IPR045180">
    <property type="entry name" value="La_dom_prot"/>
</dbReference>
<feature type="compositionally biased region" description="Polar residues" evidence="4">
    <location>
        <begin position="217"/>
        <end position="245"/>
    </location>
</feature>
<dbReference type="InterPro" id="IPR036388">
    <property type="entry name" value="WH-like_DNA-bd_sf"/>
</dbReference>
<comment type="caution">
    <text evidence="7">The sequence shown here is derived from an EMBL/GenBank/DDBJ whole genome shotgun (WGS) entry which is preliminary data.</text>
</comment>
<dbReference type="CDD" id="cd12430">
    <property type="entry name" value="RRM_LARP4_5_like"/>
    <property type="match status" value="1"/>
</dbReference>
<dbReference type="InterPro" id="IPR000504">
    <property type="entry name" value="RRM_dom"/>
</dbReference>
<evidence type="ECO:0000259" key="5">
    <source>
        <dbReference type="PROSITE" id="PS50102"/>
    </source>
</evidence>
<dbReference type="InterPro" id="IPR035979">
    <property type="entry name" value="RBD_domain_sf"/>
</dbReference>
<dbReference type="SUPFAM" id="SSF46785">
    <property type="entry name" value="Winged helix' DNA-binding domain"/>
    <property type="match status" value="1"/>
</dbReference>
<evidence type="ECO:0000259" key="6">
    <source>
        <dbReference type="PROSITE" id="PS50961"/>
    </source>
</evidence>
<dbReference type="GO" id="GO:0010494">
    <property type="term" value="C:cytoplasmic stress granule"/>
    <property type="evidence" value="ECO:0007669"/>
    <property type="project" value="TreeGrafter"/>
</dbReference>
<dbReference type="CDD" id="cd07323">
    <property type="entry name" value="LAM"/>
    <property type="match status" value="1"/>
</dbReference>
<evidence type="ECO:0008006" key="9">
    <source>
        <dbReference type="Google" id="ProtNLM"/>
    </source>
</evidence>
<evidence type="ECO:0000256" key="4">
    <source>
        <dbReference type="SAM" id="MobiDB-lite"/>
    </source>
</evidence>
<dbReference type="InterPro" id="IPR012677">
    <property type="entry name" value="Nucleotide-bd_a/b_plait_sf"/>
</dbReference>
<dbReference type="Pfam" id="PF26088">
    <property type="entry name" value="RRM_LARP4"/>
    <property type="match status" value="1"/>
</dbReference>
<proteinExistence type="predicted"/>
<dbReference type="Proteomes" id="UP001344447">
    <property type="component" value="Unassembled WGS sequence"/>
</dbReference>
<evidence type="ECO:0000256" key="2">
    <source>
        <dbReference type="ARBA" id="ARBA00022884"/>
    </source>
</evidence>
<organism evidence="7 8">
    <name type="scientific">Dictyostelium firmibasis</name>
    <dbReference type="NCBI Taxonomy" id="79012"/>
    <lineage>
        <taxon>Eukaryota</taxon>
        <taxon>Amoebozoa</taxon>
        <taxon>Evosea</taxon>
        <taxon>Eumycetozoa</taxon>
        <taxon>Dictyostelia</taxon>
        <taxon>Dictyosteliales</taxon>
        <taxon>Dictyosteliaceae</taxon>
        <taxon>Dictyostelium</taxon>
    </lineage>
</organism>
<dbReference type="InterPro" id="IPR036390">
    <property type="entry name" value="WH_DNA-bd_sf"/>
</dbReference>
<accession>A0AAN7UDB6</accession>
<dbReference type="PANTHER" id="PTHR22792:SF132">
    <property type="entry name" value="LA-RELATED PROTEIN 1"/>
    <property type="match status" value="1"/>
</dbReference>
<dbReference type="Gene3D" id="1.10.10.10">
    <property type="entry name" value="Winged helix-like DNA-binding domain superfamily/Winged helix DNA-binding domain"/>
    <property type="match status" value="1"/>
</dbReference>
<keyword evidence="1" id="KW-0597">Phosphoprotein</keyword>
<dbReference type="InterPro" id="IPR058699">
    <property type="entry name" value="RRM_LARP4/4B"/>
</dbReference>
<dbReference type="GO" id="GO:0045727">
    <property type="term" value="P:positive regulation of translation"/>
    <property type="evidence" value="ECO:0007669"/>
    <property type="project" value="TreeGrafter"/>
</dbReference>
<feature type="domain" description="RRM" evidence="5">
    <location>
        <begin position="121"/>
        <end position="193"/>
    </location>
</feature>
<gene>
    <name evidence="7" type="ORF">RB653_008892</name>
</gene>
<feature type="compositionally biased region" description="Low complexity" evidence="4">
    <location>
        <begin position="289"/>
        <end position="325"/>
    </location>
</feature>
<sequence length="582" mass="64006">MATLDNTQTTQQQQPSSADSTTNTAASATSQPKLEGKALEDAIKKQIEYYLSRENLSTDYYLTSRMNNEMFVAIEVIANFKMVKNLTTDMNLIVEVMSKSSNVTLDETKTLIKPSFKLQRNIIILRDIPTETPVEEIRGIFSETGKTISSVRSDIGNYWFIQFDKEEDALEAHDQIKNLTFKDKQIKARIKSESLMKTPSPVQQHQQPHQQGRPNGAQFTPYQSASGAASSHRPSYYNGQKQWSRNYNNNNNNSNYEQQQPATTTGNGERKHYQRGPKDSSRPPRRDYNNTYNNNNNNSHFSNNNSNTPKENINNNTENTENKPTNTEKRHTQRKPKHISHHNNTTTPTTTTPSPTTTPTTPSSPSSTTTTTTTTTTERKSSISSKPKSHHNKSKKSSHSNDEHKEKHTQKTAAVVPPGPQHFPPLNGSEQQTQAAETKKMEWGPADKKSALPVETTVVTPTSTSTPATSTSNVAASSSSTSTATATPTTTTTTTTAASTNAPSNKKSTAQSSQQPKKSPSKVEDKSKTVPTPAAPATTESSNEKKQPTYADMIAMASNNTLPVAPVVTVVTETNATPVEQQ</sequence>
<feature type="region of interest" description="Disordered" evidence="4">
    <location>
        <begin position="1"/>
        <end position="33"/>
    </location>
</feature>
<evidence type="ECO:0000256" key="1">
    <source>
        <dbReference type="ARBA" id="ARBA00022553"/>
    </source>
</evidence>
<dbReference type="AlphaFoldDB" id="A0AAN7UDB6"/>
<feature type="domain" description="HTH La-type RNA-binding" evidence="6">
    <location>
        <begin position="33"/>
        <end position="122"/>
    </location>
</feature>
<keyword evidence="8" id="KW-1185">Reference proteome</keyword>
<feature type="compositionally biased region" description="Low complexity" evidence="4">
    <location>
        <begin position="456"/>
        <end position="518"/>
    </location>
</feature>
<feature type="compositionally biased region" description="Polar residues" evidence="4">
    <location>
        <begin position="257"/>
        <end position="267"/>
    </location>
</feature>
<keyword evidence="2 3" id="KW-0694">RNA-binding</keyword>
<dbReference type="Gene3D" id="3.30.70.330">
    <property type="match status" value="1"/>
</dbReference>
<dbReference type="SUPFAM" id="SSF54928">
    <property type="entry name" value="RNA-binding domain, RBD"/>
    <property type="match status" value="1"/>
</dbReference>
<feature type="compositionally biased region" description="Low complexity" evidence="4">
    <location>
        <begin position="345"/>
        <end position="386"/>
    </location>
</feature>
<feature type="compositionally biased region" description="Basic and acidic residues" evidence="4">
    <location>
        <begin position="268"/>
        <end position="288"/>
    </location>
</feature>
<protein>
    <recommendedName>
        <fullName evidence="9">HTH La-type RNA-binding domain-containing protein</fullName>
    </recommendedName>
</protein>
<feature type="compositionally biased region" description="Low complexity" evidence="4">
    <location>
        <begin position="7"/>
        <end position="30"/>
    </location>
</feature>
<feature type="compositionally biased region" description="Low complexity" evidence="4">
    <location>
        <begin position="246"/>
        <end position="256"/>
    </location>
</feature>
<feature type="compositionally biased region" description="Basic residues" evidence="4">
    <location>
        <begin position="331"/>
        <end position="341"/>
    </location>
</feature>